<feature type="chain" id="PRO_5029844597" evidence="1">
    <location>
        <begin position="28"/>
        <end position="299"/>
    </location>
</feature>
<comment type="caution">
    <text evidence="3">The sequence shown here is derived from an EMBL/GenBank/DDBJ whole genome shotgun (WGS) entry which is preliminary data.</text>
</comment>
<dbReference type="Proteomes" id="UP000589495">
    <property type="component" value="Unassembled WGS sequence"/>
</dbReference>
<feature type="domain" description="ELMO" evidence="2">
    <location>
        <begin position="132"/>
        <end position="288"/>
    </location>
</feature>
<feature type="non-terminal residue" evidence="3">
    <location>
        <position position="299"/>
    </location>
</feature>
<feature type="signal peptide" evidence="1">
    <location>
        <begin position="1"/>
        <end position="27"/>
    </location>
</feature>
<gene>
    <name evidence="3" type="primary">Elmod2</name>
    <name evidence="3" type="ORF">VIRALT_R14756</name>
</gene>
<dbReference type="AlphaFoldDB" id="A0A7K5LIJ8"/>
<organism evidence="3 4">
    <name type="scientific">Vireo altiloquus</name>
    <name type="common">Black-whiskered vireo</name>
    <name type="synonym">Muscicapa altiloqua</name>
    <dbReference type="NCBI Taxonomy" id="34956"/>
    <lineage>
        <taxon>Eukaryota</taxon>
        <taxon>Metazoa</taxon>
        <taxon>Chordata</taxon>
        <taxon>Craniata</taxon>
        <taxon>Vertebrata</taxon>
        <taxon>Euteleostomi</taxon>
        <taxon>Archelosauria</taxon>
        <taxon>Archosauria</taxon>
        <taxon>Dinosauria</taxon>
        <taxon>Saurischia</taxon>
        <taxon>Theropoda</taxon>
        <taxon>Coelurosauria</taxon>
        <taxon>Aves</taxon>
        <taxon>Neognathae</taxon>
        <taxon>Neoaves</taxon>
        <taxon>Telluraves</taxon>
        <taxon>Australaves</taxon>
        <taxon>Passeriformes</taxon>
        <taxon>Corvoidea</taxon>
        <taxon>Vireonidae</taxon>
        <taxon>Vireoninae</taxon>
        <taxon>Vireo</taxon>
    </lineage>
</organism>
<dbReference type="PROSITE" id="PS51335">
    <property type="entry name" value="ELMO"/>
    <property type="match status" value="1"/>
</dbReference>
<evidence type="ECO:0000259" key="2">
    <source>
        <dbReference type="PROSITE" id="PS51335"/>
    </source>
</evidence>
<keyword evidence="4" id="KW-1185">Reference proteome</keyword>
<keyword evidence="1" id="KW-0732">Signal</keyword>
<dbReference type="InterPro" id="IPR006816">
    <property type="entry name" value="ELMO_dom"/>
</dbReference>
<reference evidence="3 4" key="1">
    <citation type="submission" date="2019-09" db="EMBL/GenBank/DDBJ databases">
        <title>Bird 10,000 Genomes (B10K) Project - Family phase.</title>
        <authorList>
            <person name="Zhang G."/>
        </authorList>
    </citation>
    <scope>NUCLEOTIDE SEQUENCE [LARGE SCALE GENOMIC DNA]</scope>
    <source>
        <strain evidence="3">B10K-DU-001-22</strain>
        <tissue evidence="3">Muscle</tissue>
    </source>
</reference>
<dbReference type="PANTHER" id="PTHR12771">
    <property type="entry name" value="ENGULFMENT AND CELL MOTILITY"/>
    <property type="match status" value="1"/>
</dbReference>
<evidence type="ECO:0000313" key="3">
    <source>
        <dbReference type="EMBL" id="NWT18269.1"/>
    </source>
</evidence>
<dbReference type="PANTHER" id="PTHR12771:SF47">
    <property type="entry name" value="ELMO DOMAIN-CONTAINING PROTEIN 2"/>
    <property type="match status" value="1"/>
</dbReference>
<evidence type="ECO:0000256" key="1">
    <source>
        <dbReference type="SAM" id="SignalP"/>
    </source>
</evidence>
<name>A0A7K5LIJ8_VIRAL</name>
<sequence length="299" mass="34930">MWAHVWGFLYSKYFRFWLKWILRLLTGKCELQRVLGGAEAGARRTLSIGNGGPGQGPRDCLGSVILRNAVHVEEAEVEKCVRDIMKEKKIEQKNTGFKTNLHISLLQISGYKKLYLNVENLRKVPYDSENEEHEEQLIELWNLLMPHENLKARISKQWCDIGFQGDDPKTDFRGMGLLGLVNLVYFSKHYTNEARQILSRSNHPKLGYSYAIVGINLTEMAYSLLKNGALKAHLYNMVSGLPQMEHFHQFYCYLVYEFDKFWFEEEPESIMHFNQYREKFHEKIKGLLLDCNVVLTLQD</sequence>
<dbReference type="GO" id="GO:0016020">
    <property type="term" value="C:membrane"/>
    <property type="evidence" value="ECO:0007669"/>
    <property type="project" value="TreeGrafter"/>
</dbReference>
<feature type="non-terminal residue" evidence="3">
    <location>
        <position position="1"/>
    </location>
</feature>
<proteinExistence type="predicted"/>
<dbReference type="GO" id="GO:0005096">
    <property type="term" value="F:GTPase activator activity"/>
    <property type="evidence" value="ECO:0007669"/>
    <property type="project" value="TreeGrafter"/>
</dbReference>
<accession>A0A7K5LIJ8</accession>
<evidence type="ECO:0000313" key="4">
    <source>
        <dbReference type="Proteomes" id="UP000589495"/>
    </source>
</evidence>
<dbReference type="Pfam" id="PF04727">
    <property type="entry name" value="ELMO_CED12"/>
    <property type="match status" value="1"/>
</dbReference>
<dbReference type="InterPro" id="IPR050868">
    <property type="entry name" value="ELMO_domain-containing"/>
</dbReference>
<dbReference type="EMBL" id="VZRF01012353">
    <property type="protein sequence ID" value="NWT18269.1"/>
    <property type="molecule type" value="Genomic_DNA"/>
</dbReference>
<protein>
    <submittedName>
        <fullName evidence="3">ELMD2 protein</fullName>
    </submittedName>
</protein>